<dbReference type="InterPro" id="IPR018750">
    <property type="entry name" value="DUF2306_membrane"/>
</dbReference>
<keyword evidence="3" id="KW-1185">Reference proteome</keyword>
<comment type="caution">
    <text evidence="2">The sequence shown here is derived from an EMBL/GenBank/DDBJ whole genome shotgun (WGS) entry which is preliminary data.</text>
</comment>
<accession>A0AAW0Q7A5</accession>
<reference evidence="2 3" key="1">
    <citation type="submission" date="2023-01" db="EMBL/GenBank/DDBJ databases">
        <title>Analysis of 21 Apiospora genomes using comparative genomics revels a genus with tremendous synthesis potential of carbohydrate active enzymes and secondary metabolites.</title>
        <authorList>
            <person name="Sorensen T."/>
        </authorList>
    </citation>
    <scope>NUCLEOTIDE SEQUENCE [LARGE SCALE GENOMIC DNA]</scope>
    <source>
        <strain evidence="2 3">CBS 117206</strain>
    </source>
</reference>
<name>A0AAW0Q7A5_9PEZI</name>
<feature type="transmembrane region" description="Helical" evidence="1">
    <location>
        <begin position="110"/>
        <end position="130"/>
    </location>
</feature>
<evidence type="ECO:0000313" key="3">
    <source>
        <dbReference type="Proteomes" id="UP001392437"/>
    </source>
</evidence>
<organism evidence="2 3">
    <name type="scientific">Apiospora kogelbergensis</name>
    <dbReference type="NCBI Taxonomy" id="1337665"/>
    <lineage>
        <taxon>Eukaryota</taxon>
        <taxon>Fungi</taxon>
        <taxon>Dikarya</taxon>
        <taxon>Ascomycota</taxon>
        <taxon>Pezizomycotina</taxon>
        <taxon>Sordariomycetes</taxon>
        <taxon>Xylariomycetidae</taxon>
        <taxon>Amphisphaeriales</taxon>
        <taxon>Apiosporaceae</taxon>
        <taxon>Apiospora</taxon>
    </lineage>
</organism>
<protein>
    <submittedName>
        <fullName evidence="2">Uncharacterized protein</fullName>
    </submittedName>
</protein>
<evidence type="ECO:0000313" key="2">
    <source>
        <dbReference type="EMBL" id="KAK8096553.1"/>
    </source>
</evidence>
<keyword evidence="1" id="KW-1133">Transmembrane helix</keyword>
<evidence type="ECO:0000256" key="1">
    <source>
        <dbReference type="SAM" id="Phobius"/>
    </source>
</evidence>
<dbReference type="AlphaFoldDB" id="A0AAW0Q7A5"/>
<dbReference type="Proteomes" id="UP001392437">
    <property type="component" value="Unassembled WGS sequence"/>
</dbReference>
<feature type="transmembrane region" description="Helical" evidence="1">
    <location>
        <begin position="174"/>
        <end position="198"/>
    </location>
</feature>
<proteinExistence type="predicted"/>
<sequence length="336" mass="37498">MGSFAVLARQVYNPIGFSKGYNFILWFCLSGAMLGFCLARLQYLNFYGVMCNPDRSKPSAAAPGECFHLSQPLYSIGMILHLAGVLPGGMLALVQFVPMVRYKALLVHRVNGYLVILLALVGIAGGFIITRPTMGGQLDVQSSAGFLGIAFFFAMFMAYVNIKRLRIDLHRAWMIRAWVWAGSIITIRIIFFLAFLILPMTGTYYLSQPCDKLAWLFNDDNKTVAAYPECEAWLSQQNSEQRVHVRAEWSNSRNVAEKMTSMNLSFGIAMWIGLVIHFIGTEVYFVIKLYLTPAETLRLRNVSIQRRIEAGMQTDVTSADLAAASENNGIKGDPTT</sequence>
<dbReference type="EMBL" id="JAQQWP010000010">
    <property type="protein sequence ID" value="KAK8096553.1"/>
    <property type="molecule type" value="Genomic_DNA"/>
</dbReference>
<feature type="transmembrane region" description="Helical" evidence="1">
    <location>
        <begin position="73"/>
        <end position="98"/>
    </location>
</feature>
<keyword evidence="1" id="KW-0812">Transmembrane</keyword>
<feature type="transmembrane region" description="Helical" evidence="1">
    <location>
        <begin position="142"/>
        <end position="162"/>
    </location>
</feature>
<feature type="transmembrane region" description="Helical" evidence="1">
    <location>
        <begin position="21"/>
        <end position="43"/>
    </location>
</feature>
<feature type="transmembrane region" description="Helical" evidence="1">
    <location>
        <begin position="268"/>
        <end position="291"/>
    </location>
</feature>
<gene>
    <name evidence="2" type="ORF">PG999_012497</name>
</gene>
<keyword evidence="1" id="KW-0472">Membrane</keyword>
<dbReference type="Pfam" id="PF10067">
    <property type="entry name" value="DUF2306"/>
    <property type="match status" value="1"/>
</dbReference>